<dbReference type="InParanoid" id="A0A7R8YS45"/>
<accession>A0A7R8YS45</accession>
<reference evidence="2 3" key="1">
    <citation type="submission" date="2020-11" db="EMBL/GenBank/DDBJ databases">
        <authorList>
            <person name="Wallbank WR R."/>
            <person name="Pardo Diaz C."/>
            <person name="Kozak K."/>
            <person name="Martin S."/>
            <person name="Jiggins C."/>
            <person name="Moest M."/>
            <person name="Warren A I."/>
            <person name="Generalovic N T."/>
            <person name="Byers J.R.P. K."/>
            <person name="Montejo-Kovacevich G."/>
            <person name="Yen C E."/>
        </authorList>
    </citation>
    <scope>NUCLEOTIDE SEQUENCE [LARGE SCALE GENOMIC DNA]</scope>
</reference>
<gene>
    <name evidence="2" type="ORF">HERILL_LOCUS3340</name>
</gene>
<protein>
    <submittedName>
        <fullName evidence="2">Uncharacterized protein</fullName>
    </submittedName>
</protein>
<evidence type="ECO:0000256" key="1">
    <source>
        <dbReference type="SAM" id="MobiDB-lite"/>
    </source>
</evidence>
<feature type="compositionally biased region" description="Polar residues" evidence="1">
    <location>
        <begin position="228"/>
        <end position="242"/>
    </location>
</feature>
<name>A0A7R8YS45_HERIL</name>
<proteinExistence type="predicted"/>
<dbReference type="Proteomes" id="UP000594454">
    <property type="component" value="Chromosome 1"/>
</dbReference>
<keyword evidence="3" id="KW-1185">Reference proteome</keyword>
<feature type="compositionally biased region" description="Polar residues" evidence="1">
    <location>
        <begin position="274"/>
        <end position="291"/>
    </location>
</feature>
<dbReference type="EMBL" id="LR899009">
    <property type="protein sequence ID" value="CAD7080174.1"/>
    <property type="molecule type" value="Genomic_DNA"/>
</dbReference>
<dbReference type="AlphaFoldDB" id="A0A7R8YS45"/>
<feature type="compositionally biased region" description="Polar residues" evidence="1">
    <location>
        <begin position="191"/>
        <end position="201"/>
    </location>
</feature>
<feature type="region of interest" description="Disordered" evidence="1">
    <location>
        <begin position="171"/>
        <end position="242"/>
    </location>
</feature>
<dbReference type="OrthoDB" id="7921910at2759"/>
<evidence type="ECO:0000313" key="3">
    <source>
        <dbReference type="Proteomes" id="UP000594454"/>
    </source>
</evidence>
<organism evidence="2 3">
    <name type="scientific">Hermetia illucens</name>
    <name type="common">Black soldier fly</name>
    <dbReference type="NCBI Taxonomy" id="343691"/>
    <lineage>
        <taxon>Eukaryota</taxon>
        <taxon>Metazoa</taxon>
        <taxon>Ecdysozoa</taxon>
        <taxon>Arthropoda</taxon>
        <taxon>Hexapoda</taxon>
        <taxon>Insecta</taxon>
        <taxon>Pterygota</taxon>
        <taxon>Neoptera</taxon>
        <taxon>Endopterygota</taxon>
        <taxon>Diptera</taxon>
        <taxon>Brachycera</taxon>
        <taxon>Stratiomyomorpha</taxon>
        <taxon>Stratiomyidae</taxon>
        <taxon>Hermetiinae</taxon>
        <taxon>Hermetia</taxon>
    </lineage>
</organism>
<evidence type="ECO:0000313" key="2">
    <source>
        <dbReference type="EMBL" id="CAD7080174.1"/>
    </source>
</evidence>
<sequence>MRPSPSCMTLSSANICQRCPYGEERRNMTLARATLGPFPDEWILSGLDKILYFCGIKNVCDLVEKFPLDTDFFLTSSDSDLDSIAPRSFDVMGGGHGTKDGLSESAIVVDEADNIVKVEKVSAISLDEEKGKFLRDISLEAPVTGIVADNRHLRKSLDNIQRSVSLIQQSLDQGHETGHKKSSQSRKLGASKSNRFSNESILKNKKRSILKHSLGSGAPVGAEARNPGSHSDPNLSSVSQGDTKGKLVTIYSSSTIPSHSEGAPPPLSKGSGVRASSIQKSLPGSKLQNNGLPEGESGEPNKIARFSDPCRPKKLPKIIGTRWAMARINLFNDCSRTYEILEIKGRLPRAVIPCKTVVFFAVLPDGSTICYDYVKSKKL</sequence>
<feature type="region of interest" description="Disordered" evidence="1">
    <location>
        <begin position="254"/>
        <end position="302"/>
    </location>
</feature>